<dbReference type="Pfam" id="PF00005">
    <property type="entry name" value="ABC_tran"/>
    <property type="match status" value="1"/>
</dbReference>
<keyword evidence="3" id="KW-0547">Nucleotide-binding</keyword>
<dbReference type="SUPFAM" id="SSF50331">
    <property type="entry name" value="MOP-like"/>
    <property type="match status" value="1"/>
</dbReference>
<evidence type="ECO:0000256" key="4">
    <source>
        <dbReference type="ARBA" id="ARBA00022840"/>
    </source>
</evidence>
<dbReference type="Gene3D" id="3.40.50.300">
    <property type="entry name" value="P-loop containing nucleotide triphosphate hydrolases"/>
    <property type="match status" value="1"/>
</dbReference>
<proteinExistence type="inferred from homology"/>
<dbReference type="PANTHER" id="PTHR42781:SF4">
    <property type="entry name" value="SPERMIDINE_PUTRESCINE IMPORT ATP-BINDING PROTEIN POTA"/>
    <property type="match status" value="1"/>
</dbReference>
<sequence length="353" mass="38681">MTSSISLPSALQCCNLVKMLGDKTVLASLDLVVARGEVVSLVGASGSGKTTLLRAIAGLVTPDSGEIYLMGDPVWSKRRRVPAEHRQIGLIFQDYALWPHMTVAQNLSFGLEARHMKSDEIKRRVDHALDVTRLGSLRGRRPSQLSGGQQQRVAIARCLAARPQILLLDEPLSNLDAALRDDLRSEMVRLIRAEGITAIYVTHDQAEAMAVSDRLAVMDRGTIAQFATPQEIYEAPANAFVAQFLGGFSLLKGWTEKDAFHAEGGTLKLRHRSPGVSGDGVLVVRPEDGRPAASHPENRICGEVIDSAYQGRCWRLMIKVSTDIIRLDWPTRENLGTVIEFSLPPDRCTVLSN</sequence>
<evidence type="ECO:0000256" key="2">
    <source>
        <dbReference type="ARBA" id="ARBA00022448"/>
    </source>
</evidence>
<dbReference type="PROSITE" id="PS50893">
    <property type="entry name" value="ABC_TRANSPORTER_2"/>
    <property type="match status" value="1"/>
</dbReference>
<dbReference type="InterPro" id="IPR050093">
    <property type="entry name" value="ABC_SmlMolc_Importer"/>
</dbReference>
<keyword evidence="7" id="KW-1185">Reference proteome</keyword>
<protein>
    <submittedName>
        <fullName evidence="6">ABC transporter ATP-binding protein</fullName>
    </submittedName>
</protein>
<dbReference type="GO" id="GO:0005524">
    <property type="term" value="F:ATP binding"/>
    <property type="evidence" value="ECO:0007669"/>
    <property type="project" value="UniProtKB-KW"/>
</dbReference>
<evidence type="ECO:0000313" key="6">
    <source>
        <dbReference type="EMBL" id="MET2831005.1"/>
    </source>
</evidence>
<evidence type="ECO:0000259" key="5">
    <source>
        <dbReference type="PROSITE" id="PS50893"/>
    </source>
</evidence>
<dbReference type="InterPro" id="IPR017871">
    <property type="entry name" value="ABC_transporter-like_CS"/>
</dbReference>
<comment type="similarity">
    <text evidence="1">Belongs to the ABC transporter superfamily.</text>
</comment>
<gene>
    <name evidence="6" type="ORF">ABVQ20_28880</name>
</gene>
<dbReference type="PANTHER" id="PTHR42781">
    <property type="entry name" value="SPERMIDINE/PUTRESCINE IMPORT ATP-BINDING PROTEIN POTA"/>
    <property type="match status" value="1"/>
</dbReference>
<evidence type="ECO:0000256" key="3">
    <source>
        <dbReference type="ARBA" id="ARBA00022741"/>
    </source>
</evidence>
<dbReference type="EMBL" id="JBEWSZ010000002">
    <property type="protein sequence ID" value="MET2831005.1"/>
    <property type="molecule type" value="Genomic_DNA"/>
</dbReference>
<evidence type="ECO:0000256" key="1">
    <source>
        <dbReference type="ARBA" id="ARBA00005417"/>
    </source>
</evidence>
<comment type="caution">
    <text evidence="6">The sequence shown here is derived from an EMBL/GenBank/DDBJ whole genome shotgun (WGS) entry which is preliminary data.</text>
</comment>
<accession>A0ABV2DLM9</accession>
<evidence type="ECO:0000313" key="7">
    <source>
        <dbReference type="Proteomes" id="UP001548832"/>
    </source>
</evidence>
<feature type="domain" description="ABC transporter" evidence="5">
    <location>
        <begin position="11"/>
        <end position="245"/>
    </location>
</feature>
<dbReference type="Gene3D" id="2.40.50.100">
    <property type="match status" value="1"/>
</dbReference>
<name>A0ABV2DLM9_9HYPH</name>
<reference evidence="6 7" key="1">
    <citation type="submission" date="2024-06" db="EMBL/GenBank/DDBJ databases">
        <authorList>
            <person name="Kim D.-U."/>
        </authorList>
    </citation>
    <scope>NUCLEOTIDE SEQUENCE [LARGE SCALE GENOMIC DNA]</scope>
    <source>
        <strain evidence="6 7">KACC15460</strain>
    </source>
</reference>
<dbReference type="InterPro" id="IPR027417">
    <property type="entry name" value="P-loop_NTPase"/>
</dbReference>
<dbReference type="PROSITE" id="PS00211">
    <property type="entry name" value="ABC_TRANSPORTER_1"/>
    <property type="match status" value="1"/>
</dbReference>
<dbReference type="InterPro" id="IPR008995">
    <property type="entry name" value="Mo/tungstate-bd_C_term_dom"/>
</dbReference>
<dbReference type="SUPFAM" id="SSF52540">
    <property type="entry name" value="P-loop containing nucleoside triphosphate hydrolases"/>
    <property type="match status" value="1"/>
</dbReference>
<dbReference type="SMART" id="SM00382">
    <property type="entry name" value="AAA"/>
    <property type="match status" value="1"/>
</dbReference>
<dbReference type="RefSeq" id="WP_354463097.1">
    <property type="nucleotide sequence ID" value="NZ_JBEWSZ010000002.1"/>
</dbReference>
<dbReference type="Proteomes" id="UP001548832">
    <property type="component" value="Unassembled WGS sequence"/>
</dbReference>
<dbReference type="InterPro" id="IPR003593">
    <property type="entry name" value="AAA+_ATPase"/>
</dbReference>
<keyword evidence="2" id="KW-0813">Transport</keyword>
<dbReference type="InterPro" id="IPR003439">
    <property type="entry name" value="ABC_transporter-like_ATP-bd"/>
</dbReference>
<organism evidence="6 7">
    <name type="scientific">Mesorhizobium shangrilense</name>
    <dbReference type="NCBI Taxonomy" id="460060"/>
    <lineage>
        <taxon>Bacteria</taxon>
        <taxon>Pseudomonadati</taxon>
        <taxon>Pseudomonadota</taxon>
        <taxon>Alphaproteobacteria</taxon>
        <taxon>Hyphomicrobiales</taxon>
        <taxon>Phyllobacteriaceae</taxon>
        <taxon>Mesorhizobium</taxon>
    </lineage>
</organism>
<keyword evidence="4 6" id="KW-0067">ATP-binding</keyword>